<organism evidence="3 4">
    <name type="scientific">Ereboglobus luteus</name>
    <dbReference type="NCBI Taxonomy" id="1796921"/>
    <lineage>
        <taxon>Bacteria</taxon>
        <taxon>Pseudomonadati</taxon>
        <taxon>Verrucomicrobiota</taxon>
        <taxon>Opitutia</taxon>
        <taxon>Opitutales</taxon>
        <taxon>Opitutaceae</taxon>
        <taxon>Ereboglobus</taxon>
    </lineage>
</organism>
<dbReference type="Pfam" id="PF14237">
    <property type="entry name" value="GYF_2"/>
    <property type="match status" value="1"/>
</dbReference>
<proteinExistence type="predicted"/>
<dbReference type="KEGG" id="elut:CKA38_03915"/>
<protein>
    <recommendedName>
        <fullName evidence="2">GYF domain-containing protein</fullName>
    </recommendedName>
</protein>
<evidence type="ECO:0000259" key="2">
    <source>
        <dbReference type="Pfam" id="PF14237"/>
    </source>
</evidence>
<gene>
    <name evidence="3" type="ORF">CKA38_03915</name>
</gene>
<sequence>MFIIKTQNGTDSPPLTPIEIRTMIKSGTVRPDALARRDTDGGWGKLYSFPEFFTVVPGNVPPPPGSYSKSPFEKKTLRQIQESDDVFMYADEDGNVFGPHNVSELKYMLRNSMITHRTRVNRGGNSAWRELGAQPEFFGFPVPKSNPPATSYSRPAFASE</sequence>
<dbReference type="InterPro" id="IPR025640">
    <property type="entry name" value="GYF_2"/>
</dbReference>
<feature type="region of interest" description="Disordered" evidence="1">
    <location>
        <begin position="139"/>
        <end position="160"/>
    </location>
</feature>
<evidence type="ECO:0000313" key="4">
    <source>
        <dbReference type="Proteomes" id="UP000244896"/>
    </source>
</evidence>
<feature type="domain" description="GYF" evidence="2">
    <location>
        <begin position="90"/>
        <end position="137"/>
    </location>
</feature>
<dbReference type="InterPro" id="IPR035445">
    <property type="entry name" value="GYF-like_dom_sf"/>
</dbReference>
<name>A0A2U8E0Y2_9BACT</name>
<keyword evidence="4" id="KW-1185">Reference proteome</keyword>
<dbReference type="EMBL" id="CP023004">
    <property type="protein sequence ID" value="AWI08509.1"/>
    <property type="molecule type" value="Genomic_DNA"/>
</dbReference>
<evidence type="ECO:0000313" key="3">
    <source>
        <dbReference type="EMBL" id="AWI08509.1"/>
    </source>
</evidence>
<reference evidence="3 4" key="1">
    <citation type="journal article" date="2018" name="Syst. Appl. Microbiol.">
        <title>Ereboglobus luteus gen. nov. sp. nov. from cockroach guts, and new insights into the oxygen relationship of the genera Opitutus and Didymococcus (Verrucomicrobia: Opitutaceae).</title>
        <authorList>
            <person name="Tegtmeier D."/>
            <person name="Belitz A."/>
            <person name="Radek R."/>
            <person name="Heimerl T."/>
            <person name="Brune A."/>
        </authorList>
    </citation>
    <scope>NUCLEOTIDE SEQUENCE [LARGE SCALE GENOMIC DNA]</scope>
    <source>
        <strain evidence="3 4">Ho45</strain>
    </source>
</reference>
<dbReference type="SUPFAM" id="SSF55277">
    <property type="entry name" value="GYF domain"/>
    <property type="match status" value="1"/>
</dbReference>
<dbReference type="Proteomes" id="UP000244896">
    <property type="component" value="Chromosome"/>
</dbReference>
<evidence type="ECO:0000256" key="1">
    <source>
        <dbReference type="SAM" id="MobiDB-lite"/>
    </source>
</evidence>
<accession>A0A2U8E0Y2</accession>
<dbReference type="AlphaFoldDB" id="A0A2U8E0Y2"/>